<name>A0ABZ0IF82_9GAMM</name>
<keyword evidence="2" id="KW-1185">Reference proteome</keyword>
<gene>
    <name evidence="1" type="ORF">R0137_06510</name>
</gene>
<dbReference type="EMBL" id="CP136865">
    <property type="protein sequence ID" value="WOJ98214.1"/>
    <property type="molecule type" value="Genomic_DNA"/>
</dbReference>
<evidence type="ECO:0000313" key="1">
    <source>
        <dbReference type="EMBL" id="WOJ98214.1"/>
    </source>
</evidence>
<dbReference type="SUPFAM" id="SSF51905">
    <property type="entry name" value="FAD/NAD(P)-binding domain"/>
    <property type="match status" value="1"/>
</dbReference>
<dbReference type="Pfam" id="PF13450">
    <property type="entry name" value="NAD_binding_8"/>
    <property type="match status" value="1"/>
</dbReference>
<dbReference type="InterPro" id="IPR006311">
    <property type="entry name" value="TAT_signal"/>
</dbReference>
<dbReference type="InterPro" id="IPR036188">
    <property type="entry name" value="FAD/NAD-bd_sf"/>
</dbReference>
<organism evidence="1 2">
    <name type="scientific">Congregibacter brevis</name>
    <dbReference type="NCBI Taxonomy" id="3081201"/>
    <lineage>
        <taxon>Bacteria</taxon>
        <taxon>Pseudomonadati</taxon>
        <taxon>Pseudomonadota</taxon>
        <taxon>Gammaproteobacteria</taxon>
        <taxon>Cellvibrionales</taxon>
        <taxon>Halieaceae</taxon>
        <taxon>Congregibacter</taxon>
    </lineage>
</organism>
<reference evidence="1 2" key="1">
    <citation type="submission" date="2023-10" db="EMBL/GenBank/DDBJ databases">
        <title>Two novel species belonging to the OM43/NOR5 clade.</title>
        <authorList>
            <person name="Park M."/>
        </authorList>
    </citation>
    <scope>NUCLEOTIDE SEQUENCE [LARGE SCALE GENOMIC DNA]</scope>
    <source>
        <strain evidence="1 2">IMCC45268</strain>
    </source>
</reference>
<evidence type="ECO:0000313" key="2">
    <source>
        <dbReference type="Proteomes" id="UP001626549"/>
    </source>
</evidence>
<dbReference type="Proteomes" id="UP001626549">
    <property type="component" value="Chromosome"/>
</dbReference>
<dbReference type="RefSeq" id="WP_407329474.1">
    <property type="nucleotide sequence ID" value="NZ_CP136865.1"/>
</dbReference>
<proteinExistence type="predicted"/>
<sequence length="626" mass="67938">MKQFDKALGMDASITRRDFLGSTLIGAGGALVAGASGPVAFAAGAGVAFDPWTGFGGVGDYASSNGNTVAVRDAAHRVRDEHLGSEAQDTGEIYDLVIVGGGFSGLAAAYEFQRHAPGKRCLILDNHNMFGGEARLNEFDVGGHRLYGPQGSNGFLPPQANSTLSDEVWRDVGMPMSYDFAEQGGSGKRLRSAWDSYDAMYWGQEHTDTGHYFKGSGWVRNVWDDDLARVPWDAKLRADMLRAFKGNEVFHSSDGLEAWLDSMSYHEYLNGVMGLDKRVAAYTDPILAISNYGVCGDAVSAYGAYLLGLPGMKGYLQADNIDFDAVKIMSFPGGNTVYARRIAQHLIPGCLGDDDSFVSALKGRVNFSELDASDQAVRIRLGATGFRVTHAGKDRVVVNYLQNGTAYSVRTRTAVVSAGGYIARKLVPDMPQDIRDAYADFNHGPALVVNVALNNWRFLQKIGITAGRWYDGFGFFGSIRAPMSMPGATPPFDPDKPVVMTFYVPFLHPGYDTRTQGNLGRAELLGKSYADFERQIREHMNTLFAGGGFDARRDIAGIVLNRWGHAYVSPQPGFYYGGRQGEGLAAPIKAGFDRIFFGHSELGSRMNYRNAIAEGGRAGKQAALRL</sequence>
<dbReference type="Gene3D" id="3.50.50.60">
    <property type="entry name" value="FAD/NAD(P)-binding domain"/>
    <property type="match status" value="1"/>
</dbReference>
<dbReference type="PROSITE" id="PS51318">
    <property type="entry name" value="TAT"/>
    <property type="match status" value="1"/>
</dbReference>
<accession>A0ABZ0IF82</accession>
<protein>
    <submittedName>
        <fullName evidence="1">FAD/NAD(P)-binding protein</fullName>
    </submittedName>
</protein>